<dbReference type="Proteomes" id="UP000565155">
    <property type="component" value="Unassembled WGS sequence"/>
</dbReference>
<dbReference type="EMBL" id="JABCMA010000006">
    <property type="protein sequence ID" value="NMR73694.1"/>
    <property type="molecule type" value="Genomic_DNA"/>
</dbReference>
<evidence type="ECO:0008006" key="3">
    <source>
        <dbReference type="Google" id="ProtNLM"/>
    </source>
</evidence>
<sequence>MAVRTLQGGKKLKGKFQSIPHKKGSDAVMDAVADNLEQLIGMRGEGGKKAVLWEDMKKLGFADYRNGKLQSTINIPSSDGGSGDPIVGEEVQTPTTPQNLVVKSGFGIALLSWDTAPYKGHAYTEIYQARDNVFANAIVVQTTPSSVASLPIEPTGDYYYWIKFVNLKGERSAINSINGTHAKSVVDPQYYLDLIIKEMEEHPELIPLPEALEGIDFSSIPDAETIENIDVLLAEAAMQNAVTVDKESAFRREENRTLRAEIETNYYTAVETDKAMAVLRESVTSQIEENETSILAQIKREYATKVEVDSALSALRESVKSEIQSNGESILAQVGQEFATQVELDKAISTAKLDLETQLGDSISSIEQNYATNAKLTSAISQLNTSLSASIEGVESNLSTNYKTWVDTEKAINIATNSLSSKIGEVESNLANNYYTEAQTDQAIAKSALTLQSSIDGVSSNLSKNYYTKTQTNQAISTEIGKVNATVNGVSSSVTQISEALADLDDGYSALWGVKTSIGGMTASVALIAKSSTDTSTANAEFVVKNAGFKVAYDKNTGGTGSNSIVPVFGTIKNPAYQDWVNGGQVGTAPPKYVLAIDTASIKVADIRDLVAGDVVATSVQANTVIANVTLRASTINDPNSKFYVSAAGVAKMVDADVSGKITATSGVLRNVTITDSCDIQGRLNVNQIVGDVIKPYPYTVMKTESTTGLIQTLYSVNIPMATWDREVVWGSVYVTTFGAWFDFLINDEVVHSQDVGGMSAQNSPIWRHSLPAGKAYKVSLRARNHENNSWHVWNSSGLVLTYKA</sequence>
<dbReference type="InterPro" id="IPR013783">
    <property type="entry name" value="Ig-like_fold"/>
</dbReference>
<reference evidence="1 2" key="1">
    <citation type="submission" date="2020-04" db="EMBL/GenBank/DDBJ databases">
        <title>Whole-genome sequencing of Vibrio spp. from China reveals different genetic environments of blaCTX-M-14 among diverse lineages.</title>
        <authorList>
            <person name="Zheng Z."/>
            <person name="Ye L."/>
            <person name="Chen S."/>
        </authorList>
    </citation>
    <scope>NUCLEOTIDE SEQUENCE [LARGE SCALE GENOMIC DNA]</scope>
    <source>
        <strain evidence="1 2">Vb1636</strain>
    </source>
</reference>
<dbReference type="AlphaFoldDB" id="A0A7Y0MWA2"/>
<proteinExistence type="predicted"/>
<evidence type="ECO:0000313" key="2">
    <source>
        <dbReference type="Proteomes" id="UP000565155"/>
    </source>
</evidence>
<dbReference type="RefSeq" id="WP_079879343.1">
    <property type="nucleotide sequence ID" value="NZ_JABCMA010000006.1"/>
</dbReference>
<dbReference type="Gene3D" id="2.60.40.10">
    <property type="entry name" value="Immunoglobulins"/>
    <property type="match status" value="1"/>
</dbReference>
<accession>A0A7Y0MWA2</accession>
<dbReference type="PANTHER" id="PTHR36251">
    <property type="entry name" value="FELS-1 PROPHAGE HOST SPECIFICITY PROTEIN-RELATED"/>
    <property type="match status" value="1"/>
</dbReference>
<protein>
    <recommendedName>
        <fullName evidence="3">DUF1983 domain-containing protein</fullName>
    </recommendedName>
</protein>
<organism evidence="1 2">
    <name type="scientific">Vibrio alginolyticus</name>
    <dbReference type="NCBI Taxonomy" id="663"/>
    <lineage>
        <taxon>Bacteria</taxon>
        <taxon>Pseudomonadati</taxon>
        <taxon>Pseudomonadota</taxon>
        <taxon>Gammaproteobacteria</taxon>
        <taxon>Vibrionales</taxon>
        <taxon>Vibrionaceae</taxon>
        <taxon>Vibrio</taxon>
    </lineage>
</organism>
<comment type="caution">
    <text evidence="1">The sequence shown here is derived from an EMBL/GenBank/DDBJ whole genome shotgun (WGS) entry which is preliminary data.</text>
</comment>
<evidence type="ECO:0000313" key="1">
    <source>
        <dbReference type="EMBL" id="NMR73694.1"/>
    </source>
</evidence>
<dbReference type="InterPro" id="IPR053171">
    <property type="entry name" value="Viral_Tip_Attach_Protein"/>
</dbReference>
<dbReference type="PANTHER" id="PTHR36251:SF2">
    <property type="entry name" value="GIFSY-2 PROPHAGE HOST SPECIFICITY PROTEIN J, PHAGE LAMBDA"/>
    <property type="match status" value="1"/>
</dbReference>
<name>A0A7Y0MWA2_VIBAL</name>
<gene>
    <name evidence="1" type="ORF">HKB35_08715</name>
</gene>